<reference evidence="1" key="1">
    <citation type="submission" date="2020-01" db="EMBL/GenBank/DDBJ databases">
        <authorList>
            <person name="Meier V. D."/>
            <person name="Meier V D."/>
        </authorList>
    </citation>
    <scope>NUCLEOTIDE SEQUENCE</scope>
    <source>
        <strain evidence="1">HLG_WM_MAG_01</strain>
    </source>
</reference>
<feature type="non-terminal residue" evidence="1">
    <location>
        <position position="1"/>
    </location>
</feature>
<accession>A0A6S6T1S1</accession>
<dbReference type="AlphaFoldDB" id="A0A6S6T1S1"/>
<dbReference type="EMBL" id="CACVAS010000098">
    <property type="protein sequence ID" value="CAA6817041.1"/>
    <property type="molecule type" value="Genomic_DNA"/>
</dbReference>
<proteinExistence type="predicted"/>
<evidence type="ECO:0000313" key="1">
    <source>
        <dbReference type="EMBL" id="CAA6817041.1"/>
    </source>
</evidence>
<organism evidence="1">
    <name type="scientific">uncultured Sulfurovum sp</name>
    <dbReference type="NCBI Taxonomy" id="269237"/>
    <lineage>
        <taxon>Bacteria</taxon>
        <taxon>Pseudomonadati</taxon>
        <taxon>Campylobacterota</taxon>
        <taxon>Epsilonproteobacteria</taxon>
        <taxon>Campylobacterales</taxon>
        <taxon>Sulfurovaceae</taxon>
        <taxon>Sulfurovum</taxon>
        <taxon>environmental samples</taxon>
    </lineage>
</organism>
<name>A0A6S6T1S1_9BACT</name>
<gene>
    <name evidence="1" type="ORF">HELGO_WM98425</name>
</gene>
<sequence>QVRHSSIAHYYEDSNEYHEKYQKKIQQGISIEKADSFILYKLTRYAGSYHKNDFFYSWGVYDKLAKFDKLQGKYHYIDYHTAYKKRQPIYRKDYWKRDTEDSIYVYDCSIERYLLVDSVIYLFTSRLREPHRNRKRGLRILEREFKQFVRCIWVKEEEELLEE</sequence>
<protein>
    <submittedName>
        <fullName evidence="1">Uncharacterized protein</fullName>
    </submittedName>
</protein>